<proteinExistence type="predicted"/>
<evidence type="ECO:0000313" key="2">
    <source>
        <dbReference type="Proteomes" id="UP000183832"/>
    </source>
</evidence>
<evidence type="ECO:0000313" key="1">
    <source>
        <dbReference type="EMBL" id="CRK87491.1"/>
    </source>
</evidence>
<dbReference type="Proteomes" id="UP000183832">
    <property type="component" value="Unassembled WGS sequence"/>
</dbReference>
<gene>
    <name evidence="1" type="ORF">CLUMA_CG001292</name>
</gene>
<name>A0A1J1HHX0_9DIPT</name>
<protein>
    <submittedName>
        <fullName evidence="1">CLUMA_CG001292, isoform A</fullName>
    </submittedName>
</protein>
<dbReference type="EMBL" id="CVRI01000004">
    <property type="protein sequence ID" value="CRK87491.1"/>
    <property type="molecule type" value="Genomic_DNA"/>
</dbReference>
<dbReference type="AlphaFoldDB" id="A0A1J1HHX0"/>
<sequence>MQTMTKVKFPWKATASRENSQRLAAYLHTHVEKFQAKQQQQFEIQNSMTEMSLGNFRCLILIPKL</sequence>
<reference evidence="1 2" key="1">
    <citation type="submission" date="2015-04" db="EMBL/GenBank/DDBJ databases">
        <authorList>
            <person name="Syromyatnikov M.Y."/>
            <person name="Popov V.N."/>
        </authorList>
    </citation>
    <scope>NUCLEOTIDE SEQUENCE [LARGE SCALE GENOMIC DNA]</scope>
</reference>
<keyword evidence="2" id="KW-1185">Reference proteome</keyword>
<accession>A0A1J1HHX0</accession>
<organism evidence="1 2">
    <name type="scientific">Clunio marinus</name>
    <dbReference type="NCBI Taxonomy" id="568069"/>
    <lineage>
        <taxon>Eukaryota</taxon>
        <taxon>Metazoa</taxon>
        <taxon>Ecdysozoa</taxon>
        <taxon>Arthropoda</taxon>
        <taxon>Hexapoda</taxon>
        <taxon>Insecta</taxon>
        <taxon>Pterygota</taxon>
        <taxon>Neoptera</taxon>
        <taxon>Endopterygota</taxon>
        <taxon>Diptera</taxon>
        <taxon>Nematocera</taxon>
        <taxon>Chironomoidea</taxon>
        <taxon>Chironomidae</taxon>
        <taxon>Clunio</taxon>
    </lineage>
</organism>